<gene>
    <name evidence="6" type="ORF">E3T61_12860</name>
</gene>
<feature type="transmembrane region" description="Helical" evidence="4">
    <location>
        <begin position="45"/>
        <end position="63"/>
    </location>
</feature>
<feature type="region of interest" description="Disordered" evidence="3">
    <location>
        <begin position="1"/>
        <end position="26"/>
    </location>
</feature>
<keyword evidence="7" id="KW-1185">Reference proteome</keyword>
<dbReference type="PANTHER" id="PTHR32347">
    <property type="entry name" value="EFFLUX SYSTEM COMPONENT YKNX-RELATED"/>
    <property type="match status" value="1"/>
</dbReference>
<protein>
    <submittedName>
        <fullName evidence="6">Biotin/lipoyl-binding protein</fullName>
    </submittedName>
</protein>
<dbReference type="SUPFAM" id="SSF111369">
    <property type="entry name" value="HlyD-like secretion proteins"/>
    <property type="match status" value="1"/>
</dbReference>
<feature type="domain" description="Multidrug resistance protein MdtA-like barrel-sandwich hybrid" evidence="5">
    <location>
        <begin position="84"/>
        <end position="171"/>
    </location>
</feature>
<keyword evidence="4" id="KW-0472">Membrane</keyword>
<dbReference type="PANTHER" id="PTHR32347:SF23">
    <property type="entry name" value="BLL5650 PROTEIN"/>
    <property type="match status" value="1"/>
</dbReference>
<dbReference type="Gene3D" id="2.40.50.100">
    <property type="match status" value="1"/>
</dbReference>
<evidence type="ECO:0000313" key="7">
    <source>
        <dbReference type="Proteomes" id="UP000298468"/>
    </source>
</evidence>
<dbReference type="Proteomes" id="UP000298468">
    <property type="component" value="Unassembled WGS sequence"/>
</dbReference>
<dbReference type="GO" id="GO:0030313">
    <property type="term" value="C:cell envelope"/>
    <property type="evidence" value="ECO:0007669"/>
    <property type="project" value="UniProtKB-SubCell"/>
</dbReference>
<reference evidence="6 7" key="1">
    <citation type="submission" date="2019-03" db="EMBL/GenBank/DDBJ databases">
        <title>Genomics of glacier-inhabiting Cryobacterium strains.</title>
        <authorList>
            <person name="Liu Q."/>
            <person name="Xin Y.-H."/>
        </authorList>
    </citation>
    <scope>NUCLEOTIDE SEQUENCE [LARGE SCALE GENOMIC DNA]</scope>
    <source>
        <strain evidence="6 7">Sr59</strain>
    </source>
</reference>
<proteinExistence type="predicted"/>
<evidence type="ECO:0000256" key="4">
    <source>
        <dbReference type="SAM" id="Phobius"/>
    </source>
</evidence>
<evidence type="ECO:0000313" key="6">
    <source>
        <dbReference type="EMBL" id="TFD88007.1"/>
    </source>
</evidence>
<evidence type="ECO:0000256" key="3">
    <source>
        <dbReference type="SAM" id="MobiDB-lite"/>
    </source>
</evidence>
<keyword evidence="4" id="KW-0812">Transmembrane</keyword>
<name>A0A4R9BNI7_9MICO</name>
<keyword evidence="4" id="KW-1133">Transmembrane helix</keyword>
<dbReference type="InterPro" id="IPR058625">
    <property type="entry name" value="MdtA-like_BSH"/>
</dbReference>
<organism evidence="6 7">
    <name type="scientific">Cryobacterium lactosi</name>
    <dbReference type="NCBI Taxonomy" id="1259202"/>
    <lineage>
        <taxon>Bacteria</taxon>
        <taxon>Bacillati</taxon>
        <taxon>Actinomycetota</taxon>
        <taxon>Actinomycetes</taxon>
        <taxon>Micrococcales</taxon>
        <taxon>Microbacteriaceae</taxon>
        <taxon>Cryobacterium</taxon>
    </lineage>
</organism>
<accession>A0A4R9BNI7</accession>
<comment type="caution">
    <text evidence="6">The sequence shown here is derived from an EMBL/GenBank/DDBJ whole genome shotgun (WGS) entry which is preliminary data.</text>
</comment>
<comment type="subcellular location">
    <subcellularLocation>
        <location evidence="1">Cell envelope</location>
    </subcellularLocation>
</comment>
<keyword evidence="2" id="KW-0175">Coiled coil</keyword>
<dbReference type="EMBL" id="SOHM01000030">
    <property type="protein sequence ID" value="TFD88007.1"/>
    <property type="molecule type" value="Genomic_DNA"/>
</dbReference>
<evidence type="ECO:0000256" key="1">
    <source>
        <dbReference type="ARBA" id="ARBA00004196"/>
    </source>
</evidence>
<sequence length="279" mass="29144">MERDQHAHPRHLRGHGSARVVPRRSCPCPDPKDGDLMTWANRFKLLIGLVAVVGIVAVLTLVFNQRQAQVMSASASIQAAEYPVGSDYGGTVLDRLVDDGDHVRAGQALFTLQSPTLQADLAEGLVTVDSVAYSVADDGVLTLTASVDGTLTDITTERGSFVQAGQVLAVIDKTGSLFVSADFVLTSGDYARIEPGAAVDIVLPNQTRVAGTMDTLDVQTADGQAETTARVVSPDLVDGAADGLMAPGTPVTATIELRDDGLLAGASDGLFSFLRTIGL</sequence>
<dbReference type="AlphaFoldDB" id="A0A4R9BNI7"/>
<evidence type="ECO:0000259" key="5">
    <source>
        <dbReference type="Pfam" id="PF25917"/>
    </source>
</evidence>
<dbReference type="InterPro" id="IPR050465">
    <property type="entry name" value="UPF0194_transport"/>
</dbReference>
<dbReference type="OrthoDB" id="3725787at2"/>
<dbReference type="Pfam" id="PF25917">
    <property type="entry name" value="BSH_RND"/>
    <property type="match status" value="1"/>
</dbReference>
<evidence type="ECO:0000256" key="2">
    <source>
        <dbReference type="ARBA" id="ARBA00023054"/>
    </source>
</evidence>